<evidence type="ECO:0000313" key="2">
    <source>
        <dbReference type="Proteomes" id="UP000053327"/>
    </source>
</evidence>
<evidence type="ECO:0000313" key="1">
    <source>
        <dbReference type="EMBL" id="KMZ87231.1"/>
    </source>
</evidence>
<organism evidence="1 2">
    <name type="scientific">Plasmodium vivax (strain Brazil I)</name>
    <dbReference type="NCBI Taxonomy" id="1033975"/>
    <lineage>
        <taxon>Eukaryota</taxon>
        <taxon>Sar</taxon>
        <taxon>Alveolata</taxon>
        <taxon>Apicomplexa</taxon>
        <taxon>Aconoidasida</taxon>
        <taxon>Haemosporida</taxon>
        <taxon>Plasmodiidae</taxon>
        <taxon>Plasmodium</taxon>
        <taxon>Plasmodium (Plasmodium)</taxon>
    </lineage>
</organism>
<proteinExistence type="predicted"/>
<dbReference type="Proteomes" id="UP000053327">
    <property type="component" value="Unassembled WGS sequence"/>
</dbReference>
<gene>
    <name evidence="1" type="ORF">PVBG_04016</name>
</gene>
<dbReference type="EMBL" id="KQ234804">
    <property type="protein sequence ID" value="KMZ87231.1"/>
    <property type="molecule type" value="Genomic_DNA"/>
</dbReference>
<sequence length="374" mass="43764">MVEDKKIYNLNNFLEGNNKLNNSNLNRFYKSYFNISCDDRTNSNYYCSPDTKFETLPSHLSELYRKFERNLKLIWYDGRTVYDSWETDKNALCSYLKYWIYDQLISKDVTQDHFLQFFNLWNARKNEKCPKCKCEFNITSFSEVKELKKTYDYSLFLKAYKKTAKINKKIHNMNYCKYIEYAKTIYSLLEQTCTKKKAEYCNEFKEYVLPYMSYYESEIYEDVEKDEITEVEEDTEEGEDLSGISCNTDLRYDLDAEDSVKLEKALRKIESQKKTEPLKDPDEVKAQGDIDQETEARVGNHASLLPLEKGTYTAHEVSYNGLPIGGDGMINQILGSNSPENGNPIKTITSASLVGVPSIIFLLYKVNKTYILNY</sequence>
<dbReference type="Pfam" id="PF05795">
    <property type="entry name" value="Plasmodium_Vir"/>
    <property type="match status" value="1"/>
</dbReference>
<name>A0A0J9SWK9_PLAV1</name>
<dbReference type="AlphaFoldDB" id="A0A0J9SWK9"/>
<dbReference type="InterPro" id="IPR008780">
    <property type="entry name" value="Plasmodium_Vir"/>
</dbReference>
<reference evidence="1 2" key="1">
    <citation type="submission" date="2011-08" db="EMBL/GenBank/DDBJ databases">
        <title>The Genome Sequence of Plasmodium vivax Brazil I.</title>
        <authorList>
            <consortium name="The Broad Institute Genome Sequencing Platform"/>
            <consortium name="The Broad Institute Genome Sequencing Center for Infectious Disease"/>
            <person name="Neafsey D."/>
            <person name="Carlton J."/>
            <person name="Barnwell J."/>
            <person name="Collins W."/>
            <person name="Escalante A."/>
            <person name="Mullikin J."/>
            <person name="Saul A."/>
            <person name="Guigo R."/>
            <person name="Camara F."/>
            <person name="Young S.K."/>
            <person name="Zeng Q."/>
            <person name="Gargeya S."/>
            <person name="Fitzgerald M."/>
            <person name="Haas B."/>
            <person name="Abouelleil A."/>
            <person name="Alvarado L."/>
            <person name="Arachchi H.M."/>
            <person name="Berlin A."/>
            <person name="Brown A."/>
            <person name="Chapman S.B."/>
            <person name="Chen Z."/>
            <person name="Dunbar C."/>
            <person name="Freedman E."/>
            <person name="Gearin G."/>
            <person name="Gellesch M."/>
            <person name="Goldberg J."/>
            <person name="Griggs A."/>
            <person name="Gujja S."/>
            <person name="Heiman D."/>
            <person name="Howarth C."/>
            <person name="Larson L."/>
            <person name="Lui A."/>
            <person name="MacDonald P.J.P."/>
            <person name="Montmayeur A."/>
            <person name="Murphy C."/>
            <person name="Neiman D."/>
            <person name="Pearson M."/>
            <person name="Priest M."/>
            <person name="Roberts A."/>
            <person name="Saif S."/>
            <person name="Shea T."/>
            <person name="Shenoy N."/>
            <person name="Sisk P."/>
            <person name="Stolte C."/>
            <person name="Sykes S."/>
            <person name="Wortman J."/>
            <person name="Nusbaum C."/>
            <person name="Birren B."/>
        </authorList>
    </citation>
    <scope>NUCLEOTIDE SEQUENCE [LARGE SCALE GENOMIC DNA]</scope>
    <source>
        <strain evidence="1 2">Brazil I</strain>
    </source>
</reference>
<accession>A0A0J9SWK9</accession>
<protein>
    <submittedName>
        <fullName evidence="1">Uncharacterized protein</fullName>
    </submittedName>
</protein>